<keyword evidence="2" id="KW-1185">Reference proteome</keyword>
<dbReference type="Proteomes" id="UP000315295">
    <property type="component" value="Unassembled WGS sequence"/>
</dbReference>
<dbReference type="EMBL" id="VIEB01000347">
    <property type="protein sequence ID" value="TQD94241.1"/>
    <property type="molecule type" value="Genomic_DNA"/>
</dbReference>
<evidence type="ECO:0000313" key="1">
    <source>
        <dbReference type="EMBL" id="TQD94241.1"/>
    </source>
</evidence>
<protein>
    <submittedName>
        <fullName evidence="1">Uncharacterized protein</fullName>
    </submittedName>
</protein>
<organism evidence="1 2">
    <name type="scientific">Malus baccata</name>
    <name type="common">Siberian crab apple</name>
    <name type="synonym">Pyrus baccata</name>
    <dbReference type="NCBI Taxonomy" id="106549"/>
    <lineage>
        <taxon>Eukaryota</taxon>
        <taxon>Viridiplantae</taxon>
        <taxon>Streptophyta</taxon>
        <taxon>Embryophyta</taxon>
        <taxon>Tracheophyta</taxon>
        <taxon>Spermatophyta</taxon>
        <taxon>Magnoliopsida</taxon>
        <taxon>eudicotyledons</taxon>
        <taxon>Gunneridae</taxon>
        <taxon>Pentapetalae</taxon>
        <taxon>rosids</taxon>
        <taxon>fabids</taxon>
        <taxon>Rosales</taxon>
        <taxon>Rosaceae</taxon>
        <taxon>Amygdaloideae</taxon>
        <taxon>Maleae</taxon>
        <taxon>Malus</taxon>
    </lineage>
</organism>
<reference evidence="1 2" key="1">
    <citation type="journal article" date="2019" name="G3 (Bethesda)">
        <title>Sequencing of a Wild Apple (Malus baccata) Genome Unravels the Differences Between Cultivated and Wild Apple Species Regarding Disease Resistance and Cold Tolerance.</title>
        <authorList>
            <person name="Chen X."/>
        </authorList>
    </citation>
    <scope>NUCLEOTIDE SEQUENCE [LARGE SCALE GENOMIC DNA]</scope>
    <source>
        <strain evidence="2">cv. Shandingzi</strain>
        <tissue evidence="1">Leaves</tissue>
    </source>
</reference>
<name>A0A540M665_MALBA</name>
<proteinExistence type="predicted"/>
<gene>
    <name evidence="1" type="ORF">C1H46_020055</name>
</gene>
<comment type="caution">
    <text evidence="1">The sequence shown here is derived from an EMBL/GenBank/DDBJ whole genome shotgun (WGS) entry which is preliminary data.</text>
</comment>
<accession>A0A540M665</accession>
<dbReference type="AlphaFoldDB" id="A0A540M665"/>
<sequence length="110" mass="12117">MPTTLYENPHYGALLEPLIKATTLFSFTNQSMSSSNGTVSYTLELGASRRSGFFFLGSGFRTHVALPDSFPGGTFPVAFMCSSIHDFQASLEPPYLVHLLPQPTVQYHHC</sequence>
<evidence type="ECO:0000313" key="2">
    <source>
        <dbReference type="Proteomes" id="UP000315295"/>
    </source>
</evidence>